<proteinExistence type="predicted"/>
<feature type="transmembrane region" description="Helical" evidence="1">
    <location>
        <begin position="36"/>
        <end position="53"/>
    </location>
</feature>
<reference evidence="2" key="1">
    <citation type="submission" date="2022-09" db="EMBL/GenBank/DDBJ databases">
        <title>The genome sequence of Rhodococcus aetherivorans N1.</title>
        <authorList>
            <person name="Jiang W."/>
        </authorList>
    </citation>
    <scope>NUCLEOTIDE SEQUENCE</scope>
    <source>
        <strain evidence="2">N1</strain>
        <plasmid evidence="2">pN2</plasmid>
    </source>
</reference>
<feature type="transmembrane region" description="Helical" evidence="1">
    <location>
        <begin position="6"/>
        <end position="24"/>
    </location>
</feature>
<dbReference type="RefSeq" id="WP_263510401.1">
    <property type="nucleotide sequence ID" value="NZ_CP106983.1"/>
</dbReference>
<protein>
    <submittedName>
        <fullName evidence="2">Uncharacterized protein</fullName>
    </submittedName>
</protein>
<keyword evidence="1" id="KW-0472">Membrane</keyword>
<geneLocation type="plasmid" evidence="2 3">
    <name>pN2</name>
</geneLocation>
<keyword evidence="1" id="KW-0812">Transmembrane</keyword>
<gene>
    <name evidence="2" type="ORF">OCS65_28300</name>
</gene>
<feature type="transmembrane region" description="Helical" evidence="1">
    <location>
        <begin position="59"/>
        <end position="79"/>
    </location>
</feature>
<dbReference type="EMBL" id="CP106983">
    <property type="protein sequence ID" value="UYF97128.1"/>
    <property type="molecule type" value="Genomic_DNA"/>
</dbReference>
<keyword evidence="2" id="KW-0614">Plasmid</keyword>
<organism evidence="2 3">
    <name type="scientific">Rhodococcus aetherivorans</name>
    <dbReference type="NCBI Taxonomy" id="191292"/>
    <lineage>
        <taxon>Bacteria</taxon>
        <taxon>Bacillati</taxon>
        <taxon>Actinomycetota</taxon>
        <taxon>Actinomycetes</taxon>
        <taxon>Mycobacteriales</taxon>
        <taxon>Nocardiaceae</taxon>
        <taxon>Rhodococcus</taxon>
    </lineage>
</organism>
<evidence type="ECO:0000313" key="2">
    <source>
        <dbReference type="EMBL" id="UYF97128.1"/>
    </source>
</evidence>
<name>A0AA46SCK4_9NOCA</name>
<accession>A0AA46SCK4</accession>
<sequence length="106" mass="11403">MDEIANWGALLFGFVVGWITYRTLARRSGGTELSDIASVIGAVGGAVVTGLFINEERFSYYSIGLFAGFFIYLIVFWHLNGQQKTSVVMGQDGLSSGTERIGGGGR</sequence>
<dbReference type="AlphaFoldDB" id="A0AA46SCK4"/>
<evidence type="ECO:0000256" key="1">
    <source>
        <dbReference type="SAM" id="Phobius"/>
    </source>
</evidence>
<keyword evidence="1" id="KW-1133">Transmembrane helix</keyword>
<evidence type="ECO:0000313" key="3">
    <source>
        <dbReference type="Proteomes" id="UP001163947"/>
    </source>
</evidence>
<dbReference type="Proteomes" id="UP001163947">
    <property type="component" value="Plasmid pN2"/>
</dbReference>
<dbReference type="GeneID" id="83624406"/>